<protein>
    <submittedName>
        <fullName evidence="1">Uncharacterized protein</fullName>
    </submittedName>
</protein>
<gene>
    <name evidence="1" type="ORF">Hyperionvirus20_11</name>
</gene>
<evidence type="ECO:0000313" key="1">
    <source>
        <dbReference type="EMBL" id="AYV84233.1"/>
    </source>
</evidence>
<reference evidence="1" key="1">
    <citation type="submission" date="2018-10" db="EMBL/GenBank/DDBJ databases">
        <title>Hidden diversity of soil giant viruses.</title>
        <authorList>
            <person name="Schulz F."/>
            <person name="Alteio L."/>
            <person name="Goudeau D."/>
            <person name="Ryan E.M."/>
            <person name="Malmstrom R.R."/>
            <person name="Blanchard J."/>
            <person name="Woyke T."/>
        </authorList>
    </citation>
    <scope>NUCLEOTIDE SEQUENCE</scope>
    <source>
        <strain evidence="1">HYV1</strain>
    </source>
</reference>
<dbReference type="EMBL" id="MK072402">
    <property type="protein sequence ID" value="AYV84233.1"/>
    <property type="molecule type" value="Genomic_DNA"/>
</dbReference>
<name>A0A3G5AEC8_9VIRU</name>
<organism evidence="1">
    <name type="scientific">Hyperionvirus sp</name>
    <dbReference type="NCBI Taxonomy" id="2487770"/>
    <lineage>
        <taxon>Viruses</taxon>
        <taxon>Varidnaviria</taxon>
        <taxon>Bamfordvirae</taxon>
        <taxon>Nucleocytoviricota</taxon>
        <taxon>Megaviricetes</taxon>
        <taxon>Imitervirales</taxon>
        <taxon>Mimiviridae</taxon>
        <taxon>Klosneuvirinae</taxon>
    </lineage>
</organism>
<accession>A0A3G5AEC8</accession>
<proteinExistence type="predicted"/>
<sequence length="174" mass="20001">MKDNSKNKNTEKIFRDLVSKQLRNIPTNKKLQLSDIKRIARRINGSVSDPNKCAIWSGYITNINNASKGTYVNFYFRKKKVALHRLLYINFIGDLEDDEYLKFNCENKGKCCNVHHMNKFKYNTVDQNKDVEGGVNEGVNEKAEKKLVAGKNKSHNSKTDMASLDSDDLMLTFD</sequence>